<keyword evidence="1" id="KW-0479">Metal-binding</keyword>
<dbReference type="Pfam" id="PF13894">
    <property type="entry name" value="zf-C2H2_4"/>
    <property type="match status" value="1"/>
</dbReference>
<dbReference type="PROSITE" id="PS00028">
    <property type="entry name" value="ZINC_FINGER_C2H2_1"/>
    <property type="match status" value="2"/>
</dbReference>
<proteinExistence type="predicted"/>
<dbReference type="SUPFAM" id="SSF57667">
    <property type="entry name" value="beta-beta-alpha zinc fingers"/>
    <property type="match status" value="1"/>
</dbReference>
<dbReference type="AlphaFoldDB" id="A0A1R2D1I2"/>
<evidence type="ECO:0000313" key="3">
    <source>
        <dbReference type="EMBL" id="OMJ95076.1"/>
    </source>
</evidence>
<dbReference type="InterPro" id="IPR013087">
    <property type="entry name" value="Znf_C2H2_type"/>
</dbReference>
<protein>
    <recommendedName>
        <fullName evidence="2">C2H2-type domain-containing protein</fullName>
    </recommendedName>
</protein>
<sequence length="127" mass="14718">MKIKRFYCSIEGCNKSFRSEEKLISHGRYHSKQEESQEDMLSFQCDVCQAQFPTKRSVSAHKRIHKSYEKSAYTKKIISTLTARLIPQQKNDYQIPQSPFSLQEISLPLITIPTPAILPSYNSLFTK</sequence>
<dbReference type="GO" id="GO:0008270">
    <property type="term" value="F:zinc ion binding"/>
    <property type="evidence" value="ECO:0007669"/>
    <property type="project" value="UniProtKB-KW"/>
</dbReference>
<organism evidence="3 4">
    <name type="scientific">Stentor coeruleus</name>
    <dbReference type="NCBI Taxonomy" id="5963"/>
    <lineage>
        <taxon>Eukaryota</taxon>
        <taxon>Sar</taxon>
        <taxon>Alveolata</taxon>
        <taxon>Ciliophora</taxon>
        <taxon>Postciliodesmatophora</taxon>
        <taxon>Heterotrichea</taxon>
        <taxon>Heterotrichida</taxon>
        <taxon>Stentoridae</taxon>
        <taxon>Stentor</taxon>
    </lineage>
</organism>
<keyword evidence="1" id="KW-0863">Zinc-finger</keyword>
<feature type="domain" description="C2H2-type" evidence="2">
    <location>
        <begin position="43"/>
        <end position="70"/>
    </location>
</feature>
<keyword evidence="1" id="KW-0862">Zinc</keyword>
<feature type="domain" description="C2H2-type" evidence="2">
    <location>
        <begin position="6"/>
        <end position="35"/>
    </location>
</feature>
<reference evidence="3 4" key="1">
    <citation type="submission" date="2016-11" db="EMBL/GenBank/DDBJ databases">
        <title>The macronuclear genome of Stentor coeruleus: a giant cell with tiny introns.</title>
        <authorList>
            <person name="Slabodnick M."/>
            <person name="Ruby J.G."/>
            <person name="Reiff S.B."/>
            <person name="Swart E.C."/>
            <person name="Gosai S."/>
            <person name="Prabakaran S."/>
            <person name="Witkowska E."/>
            <person name="Larue G.E."/>
            <person name="Fisher S."/>
            <person name="Freeman R.M."/>
            <person name="Gunawardena J."/>
            <person name="Chu W."/>
            <person name="Stover N.A."/>
            <person name="Gregory B.D."/>
            <person name="Nowacki M."/>
            <person name="Derisi J."/>
            <person name="Roy S.W."/>
            <person name="Marshall W.F."/>
            <person name="Sood P."/>
        </authorList>
    </citation>
    <scope>NUCLEOTIDE SEQUENCE [LARGE SCALE GENOMIC DNA]</scope>
    <source>
        <strain evidence="3">WM001</strain>
    </source>
</reference>
<dbReference type="InterPro" id="IPR036236">
    <property type="entry name" value="Znf_C2H2_sf"/>
</dbReference>
<dbReference type="SMART" id="SM00355">
    <property type="entry name" value="ZnF_C2H2"/>
    <property type="match status" value="2"/>
</dbReference>
<keyword evidence="4" id="KW-1185">Reference proteome</keyword>
<comment type="caution">
    <text evidence="3">The sequence shown here is derived from an EMBL/GenBank/DDBJ whole genome shotgun (WGS) entry which is preliminary data.</text>
</comment>
<accession>A0A1R2D1I2</accession>
<gene>
    <name evidence="3" type="ORF">SteCoe_1615</name>
</gene>
<name>A0A1R2D1I2_9CILI</name>
<evidence type="ECO:0000259" key="2">
    <source>
        <dbReference type="PROSITE" id="PS50157"/>
    </source>
</evidence>
<dbReference type="Proteomes" id="UP000187209">
    <property type="component" value="Unassembled WGS sequence"/>
</dbReference>
<dbReference type="EMBL" id="MPUH01000017">
    <property type="protein sequence ID" value="OMJ95076.1"/>
    <property type="molecule type" value="Genomic_DNA"/>
</dbReference>
<dbReference type="Pfam" id="PF00096">
    <property type="entry name" value="zf-C2H2"/>
    <property type="match status" value="1"/>
</dbReference>
<evidence type="ECO:0000313" key="4">
    <source>
        <dbReference type="Proteomes" id="UP000187209"/>
    </source>
</evidence>
<evidence type="ECO:0000256" key="1">
    <source>
        <dbReference type="PROSITE-ProRule" id="PRU00042"/>
    </source>
</evidence>
<dbReference type="Gene3D" id="3.30.160.60">
    <property type="entry name" value="Classic Zinc Finger"/>
    <property type="match status" value="2"/>
</dbReference>
<dbReference type="PROSITE" id="PS50157">
    <property type="entry name" value="ZINC_FINGER_C2H2_2"/>
    <property type="match status" value="2"/>
</dbReference>